<feature type="domain" description="Heparinase II/III-like C-terminal" evidence="3">
    <location>
        <begin position="407"/>
        <end position="573"/>
    </location>
</feature>
<keyword evidence="2" id="KW-0472">Membrane</keyword>
<keyword evidence="2" id="KW-0812">Transmembrane</keyword>
<dbReference type="Pfam" id="PF07940">
    <property type="entry name" value="Hepar_II_III_C"/>
    <property type="match status" value="1"/>
</dbReference>
<dbReference type="PANTHER" id="PTHR38045">
    <property type="entry name" value="CHROMOSOME 1, WHOLE GENOME SHOTGUN SEQUENCE"/>
    <property type="match status" value="1"/>
</dbReference>
<dbReference type="RefSeq" id="WP_015614216.1">
    <property type="nucleotide sequence ID" value="NC_021182.1"/>
</dbReference>
<evidence type="ECO:0000256" key="2">
    <source>
        <dbReference type="SAM" id="Phobius"/>
    </source>
</evidence>
<dbReference type="InterPro" id="IPR032518">
    <property type="entry name" value="HepII_N"/>
</dbReference>
<dbReference type="EMBL" id="CP003261">
    <property type="protein sequence ID" value="AGK95892.1"/>
    <property type="molecule type" value="Genomic_DNA"/>
</dbReference>
<dbReference type="Gene3D" id="2.70.98.70">
    <property type="match status" value="1"/>
</dbReference>
<evidence type="ECO:0000256" key="1">
    <source>
        <dbReference type="ARBA" id="ARBA00004196"/>
    </source>
</evidence>
<feature type="domain" description="Heparinase II N-terminal" evidence="4">
    <location>
        <begin position="47"/>
        <end position="325"/>
    </location>
</feature>
<protein>
    <submittedName>
        <fullName evidence="5">Heparinase II/III-like protein</fullName>
    </submittedName>
</protein>
<evidence type="ECO:0000313" key="6">
    <source>
        <dbReference type="Proteomes" id="UP000013523"/>
    </source>
</evidence>
<keyword evidence="2" id="KW-1133">Transmembrane helix</keyword>
<dbReference type="OrthoDB" id="9772435at2"/>
<feature type="transmembrane region" description="Helical" evidence="2">
    <location>
        <begin position="7"/>
        <end position="28"/>
    </location>
</feature>
<dbReference type="InterPro" id="IPR008929">
    <property type="entry name" value="Chondroitin_lyas"/>
</dbReference>
<evidence type="ECO:0000259" key="3">
    <source>
        <dbReference type="Pfam" id="PF07940"/>
    </source>
</evidence>
<dbReference type="Gene3D" id="1.50.10.100">
    <property type="entry name" value="Chondroitin AC/alginate lyase"/>
    <property type="match status" value="1"/>
</dbReference>
<evidence type="ECO:0000313" key="5">
    <source>
        <dbReference type="EMBL" id="AGK95892.1"/>
    </source>
</evidence>
<evidence type="ECO:0000259" key="4">
    <source>
        <dbReference type="Pfam" id="PF16332"/>
    </source>
</evidence>
<reference evidence="5 6" key="1">
    <citation type="submission" date="2012-01" db="EMBL/GenBank/DDBJ databases">
        <title>Complete sequence of chromosome of Clostridium pasteurianum BC1.</title>
        <authorList>
            <consortium name="US DOE Joint Genome Institute"/>
            <person name="Lucas S."/>
            <person name="Han J."/>
            <person name="Lapidus A."/>
            <person name="Cheng J.-F."/>
            <person name="Goodwin L."/>
            <person name="Pitluck S."/>
            <person name="Peters L."/>
            <person name="Mikhailova N."/>
            <person name="Teshima H."/>
            <person name="Detter J.C."/>
            <person name="Han C."/>
            <person name="Tapia R."/>
            <person name="Land M."/>
            <person name="Hauser L."/>
            <person name="Kyrpides N."/>
            <person name="Ivanova N."/>
            <person name="Pagani I."/>
            <person name="Dunn J."/>
            <person name="Taghavi S."/>
            <person name="Francis A."/>
            <person name="van der Lelie D."/>
            <person name="Woyke T."/>
        </authorList>
    </citation>
    <scope>NUCLEOTIDE SEQUENCE [LARGE SCALE GENOMIC DNA]</scope>
    <source>
        <strain evidence="5 6">BC1</strain>
    </source>
</reference>
<name>R4JYI6_CLOPA</name>
<sequence length="651" mass="73515">MKSIYKKFFLITMVVIIILYSISNLILYSSKKVSNPEIYKADSQHIIKLLKQNNKNNQHPRLMATSKDFQNIKLEIIIDKAMKERFNYLEKQADAILKQEPVKYEFSDGLSFLSTSRKVLNRIQTLAFVYQVSGQKKYADRAWLELETISNDKKFPDWHPGQFLDTAEMTNAAAIGYDWLYNYLSANQRAVIRNAILNKGLKPAIEFYSKENSIIKGDNNWNSVCNGGIGMGALAIGDEGGEFESTSGQILQNAVKYLPIMLNKYAPDGAWYEGPTYWDYGTTYLAYFISALDSSLGTDYNLSKAPGFSSTGDFPIYMAGPGGMFNFSDSSSNKIKSPVLLWLSNKFKNGEYAWYYNKITNIKNTTAMTFIWGNKKVNEKSIKIQDKYFRQSEVVTLHSSITKSTDSFIGFKAGTNGLSHSNLDIGTFVYDALGVRWFCDLGADNYNLQGYFNGALNGQRWQYYRERAEGQNTLVINPSSKPDQNVYAKTKIETFKSDSRKSFAIADITDAYKPNAISVKRGVALYKNTGTMLIQDEIIANKSSDIWWFAHTQAKIEISEDKKSAILSKNGKRILVSILSPSDGYFSKMKAEPLPSSPNPINQAHNNMEKLTIHLTDVDDTTISVVISPLVNDKNLHSPNLVRLQDWNTDN</sequence>
<gene>
    <name evidence="5" type="ORF">Clopa_0870</name>
</gene>
<dbReference type="eggNOG" id="ENOG502ZAN1">
    <property type="taxonomic scope" value="Bacteria"/>
</dbReference>
<dbReference type="GO" id="GO:0030313">
    <property type="term" value="C:cell envelope"/>
    <property type="evidence" value="ECO:0007669"/>
    <property type="project" value="UniProtKB-SubCell"/>
</dbReference>
<dbReference type="KEGG" id="cpas:Clopa_0870"/>
<comment type="subcellular location">
    <subcellularLocation>
        <location evidence="1">Cell envelope</location>
    </subcellularLocation>
</comment>
<dbReference type="Proteomes" id="UP000013523">
    <property type="component" value="Chromosome"/>
</dbReference>
<dbReference type="Pfam" id="PF16332">
    <property type="entry name" value="DUF4962"/>
    <property type="match status" value="1"/>
</dbReference>
<dbReference type="SUPFAM" id="SSF48230">
    <property type="entry name" value="Chondroitin AC/alginate lyase"/>
    <property type="match status" value="1"/>
</dbReference>
<accession>R4JYI6</accession>
<dbReference type="HOGENOM" id="CLU_008982_0_0_9"/>
<organism evidence="5 6">
    <name type="scientific">Clostridium pasteurianum BC1</name>
    <dbReference type="NCBI Taxonomy" id="86416"/>
    <lineage>
        <taxon>Bacteria</taxon>
        <taxon>Bacillati</taxon>
        <taxon>Bacillota</taxon>
        <taxon>Clostridia</taxon>
        <taxon>Eubacteriales</taxon>
        <taxon>Clostridiaceae</taxon>
        <taxon>Clostridium</taxon>
    </lineage>
</organism>
<dbReference type="PATRIC" id="fig|86416.3.peg.862"/>
<dbReference type="GO" id="GO:0016829">
    <property type="term" value="F:lyase activity"/>
    <property type="evidence" value="ECO:0007669"/>
    <property type="project" value="InterPro"/>
</dbReference>
<dbReference type="STRING" id="86416.Clopa_0870"/>
<proteinExistence type="predicted"/>
<keyword evidence="6" id="KW-1185">Reference proteome</keyword>
<dbReference type="PANTHER" id="PTHR38045:SF1">
    <property type="entry name" value="HEPARINASE II_III-LIKE PROTEIN"/>
    <property type="match status" value="1"/>
</dbReference>
<dbReference type="AlphaFoldDB" id="R4JYI6"/>
<dbReference type="InterPro" id="IPR012480">
    <property type="entry name" value="Hepar_II_III_C"/>
</dbReference>